<evidence type="ECO:0000313" key="2">
    <source>
        <dbReference type="EMBL" id="CAB4727686.1"/>
    </source>
</evidence>
<sequence>MNAIESRTKRMLWRGGYTNSFCAWYSLRMSFCSVPPSCTRLTPAFSAWAMYIARMAAAGELIVIDVVILLRSIPAYRSSMSASVSTATPQRPTSPSDISSSESMPMSVGMSNAVERPSPPARRISLNLQLVSSAVPNPANIRIVHSFERYIDACTPRVYG</sequence>
<proteinExistence type="predicted"/>
<feature type="region of interest" description="Disordered" evidence="1">
    <location>
        <begin position="84"/>
        <end position="117"/>
    </location>
</feature>
<name>A0A6J6RZ23_9ZZZZ</name>
<protein>
    <submittedName>
        <fullName evidence="2">Unannotated protein</fullName>
    </submittedName>
</protein>
<reference evidence="2" key="1">
    <citation type="submission" date="2020-05" db="EMBL/GenBank/DDBJ databases">
        <authorList>
            <person name="Chiriac C."/>
            <person name="Salcher M."/>
            <person name="Ghai R."/>
            <person name="Kavagutti S V."/>
        </authorList>
    </citation>
    <scope>NUCLEOTIDE SEQUENCE</scope>
</reference>
<accession>A0A6J6RZ23</accession>
<feature type="compositionally biased region" description="Low complexity" evidence="1">
    <location>
        <begin position="93"/>
        <end position="111"/>
    </location>
</feature>
<evidence type="ECO:0000256" key="1">
    <source>
        <dbReference type="SAM" id="MobiDB-lite"/>
    </source>
</evidence>
<dbReference type="AlphaFoldDB" id="A0A6J6RZ23"/>
<organism evidence="2">
    <name type="scientific">freshwater metagenome</name>
    <dbReference type="NCBI Taxonomy" id="449393"/>
    <lineage>
        <taxon>unclassified sequences</taxon>
        <taxon>metagenomes</taxon>
        <taxon>ecological metagenomes</taxon>
    </lineage>
</organism>
<gene>
    <name evidence="2" type="ORF">UFOPK2602_02155</name>
</gene>
<dbReference type="EMBL" id="CAEZXX010000203">
    <property type="protein sequence ID" value="CAB4727686.1"/>
    <property type="molecule type" value="Genomic_DNA"/>
</dbReference>